<protein>
    <submittedName>
        <fullName evidence="2">Uncharacterized protein</fullName>
    </submittedName>
</protein>
<reference evidence="2" key="1">
    <citation type="journal article" name="BMC Genomics">
        <title>Long-read sequencing and de novo genome assembly of marine medaka (Oryzias melastigma).</title>
        <authorList>
            <person name="Liang P."/>
            <person name="Saqib H.S.A."/>
            <person name="Ni X."/>
            <person name="Shen Y."/>
        </authorList>
    </citation>
    <scope>NUCLEOTIDE SEQUENCE</scope>
    <source>
        <strain evidence="2">Bigg-433</strain>
    </source>
</reference>
<accession>A0A834FDI2</accession>
<name>A0A834FDI2_ORYME</name>
<sequence length="52" mass="5589">MSLSPQHHPLASTSLCHGAFMQVLGEALNGRDESATHRSCLQPEGEVEVQTT</sequence>
<dbReference type="AlphaFoldDB" id="A0A834FDI2"/>
<evidence type="ECO:0000256" key="1">
    <source>
        <dbReference type="SAM" id="MobiDB-lite"/>
    </source>
</evidence>
<organism evidence="2 3">
    <name type="scientific">Oryzias melastigma</name>
    <name type="common">Marine medaka</name>
    <dbReference type="NCBI Taxonomy" id="30732"/>
    <lineage>
        <taxon>Eukaryota</taxon>
        <taxon>Metazoa</taxon>
        <taxon>Chordata</taxon>
        <taxon>Craniata</taxon>
        <taxon>Vertebrata</taxon>
        <taxon>Euteleostomi</taxon>
        <taxon>Actinopterygii</taxon>
        <taxon>Neopterygii</taxon>
        <taxon>Teleostei</taxon>
        <taxon>Neoteleostei</taxon>
        <taxon>Acanthomorphata</taxon>
        <taxon>Ovalentaria</taxon>
        <taxon>Atherinomorphae</taxon>
        <taxon>Beloniformes</taxon>
        <taxon>Adrianichthyidae</taxon>
        <taxon>Oryziinae</taxon>
        <taxon>Oryzias</taxon>
    </lineage>
</organism>
<comment type="caution">
    <text evidence="2">The sequence shown here is derived from an EMBL/GenBank/DDBJ whole genome shotgun (WGS) entry which is preliminary data.</text>
</comment>
<dbReference type="Proteomes" id="UP000646548">
    <property type="component" value="Unassembled WGS sequence"/>
</dbReference>
<proteinExistence type="predicted"/>
<evidence type="ECO:0000313" key="3">
    <source>
        <dbReference type="Proteomes" id="UP000646548"/>
    </source>
</evidence>
<evidence type="ECO:0000313" key="2">
    <source>
        <dbReference type="EMBL" id="KAF6730501.1"/>
    </source>
</evidence>
<gene>
    <name evidence="2" type="ORF">FQA47_003784</name>
</gene>
<dbReference type="EMBL" id="WKFB01000235">
    <property type="protein sequence ID" value="KAF6730501.1"/>
    <property type="molecule type" value="Genomic_DNA"/>
</dbReference>
<feature type="region of interest" description="Disordered" evidence="1">
    <location>
        <begin position="31"/>
        <end position="52"/>
    </location>
</feature>